<keyword evidence="2" id="KW-1185">Reference proteome</keyword>
<dbReference type="EMBL" id="MK947458">
    <property type="protein sequence ID" value="QFG07444.1"/>
    <property type="molecule type" value="Genomic_DNA"/>
</dbReference>
<protein>
    <submittedName>
        <fullName evidence="1">Uncharacterized protein</fullName>
    </submittedName>
</protein>
<proteinExistence type="predicted"/>
<reference evidence="1 2" key="1">
    <citation type="submission" date="2019-05" db="EMBL/GenBank/DDBJ databases">
        <title>Whole genome sequence analysis of broad host range Salmonella enterica bacteriophages.</title>
        <authorList>
            <person name="Bhandare S.G."/>
            <person name="Colavecchio A."/>
            <person name="Emond-Rheault J.-G."/>
            <person name="Hamel J."/>
            <person name="Kukavica-Ibrulj I."/>
            <person name="Boyle B."/>
            <person name="Levesque R.C."/>
            <person name="Goodridge L."/>
        </authorList>
    </citation>
    <scope>NUCLEOTIDE SEQUENCE [LARGE SCALE GENOMIC DNA]</scope>
</reference>
<dbReference type="RefSeq" id="YP_011651658.1">
    <property type="nucleotide sequence ID" value="NC_101270.1"/>
</dbReference>
<sequence>MVYLVKVQILLFLDISMAQSVTVLFDALGKTFPTCVRE</sequence>
<organism evidence="1 2">
    <name type="scientific">Salmonella phage vB_SenS_SB10</name>
    <dbReference type="NCBI Taxonomy" id="2591134"/>
    <lineage>
        <taxon>Viruses</taxon>
        <taxon>Duplodnaviria</taxon>
        <taxon>Heunggongvirae</taxon>
        <taxon>Uroviricota</taxon>
        <taxon>Caudoviricetes</taxon>
        <taxon>Demerecviridae</taxon>
        <taxon>Markadamsvirinae</taxon>
        <taxon>Epseptimavirus</taxon>
        <taxon>Epseptimavirus SB10</taxon>
        <taxon>Epseptimavirus fuchur</taxon>
    </lineage>
</organism>
<evidence type="ECO:0000313" key="1">
    <source>
        <dbReference type="EMBL" id="QFG07444.1"/>
    </source>
</evidence>
<accession>A0A5J6TAW4</accession>
<name>A0A5J6TAW4_9CAUD</name>
<dbReference type="Proteomes" id="UP000327387">
    <property type="component" value="Segment"/>
</dbReference>
<evidence type="ECO:0000313" key="2">
    <source>
        <dbReference type="Proteomes" id="UP000327387"/>
    </source>
</evidence>